<sequence length="179" mass="19930">MITPYVALNPTAALGRHMQSQNQRERRSCHPHHQRHGSTTIGQHQVAVRCGMARENAQIEDVWAATDLPTRGRIAYLRREAARLVLKGGRGCESIWAVVDAKLSQLRLKRNDDYTSAFYKVIFDEDAKLFDGELWFKTLKAREPKVTLDLPSEEAIMAQMPEGPANGAPGGSNLNPPGN</sequence>
<proteinExistence type="predicted"/>
<protein>
    <submittedName>
        <fullName evidence="2">Uncharacterized protein</fullName>
    </submittedName>
</protein>
<feature type="region of interest" description="Disordered" evidence="1">
    <location>
        <begin position="8"/>
        <end position="41"/>
    </location>
</feature>
<name>F4R9B0_MELLP</name>
<evidence type="ECO:0000313" key="2">
    <source>
        <dbReference type="EMBL" id="EGG10954.1"/>
    </source>
</evidence>
<dbReference type="EMBL" id="GL883093">
    <property type="protein sequence ID" value="EGG10954.1"/>
    <property type="molecule type" value="Genomic_DNA"/>
</dbReference>
<evidence type="ECO:0000256" key="1">
    <source>
        <dbReference type="SAM" id="MobiDB-lite"/>
    </source>
</evidence>
<gene>
    <name evidence="2" type="ORF">MELLADRAFT_102765</name>
</gene>
<organism evidence="3">
    <name type="scientific">Melampsora larici-populina (strain 98AG31 / pathotype 3-4-7)</name>
    <name type="common">Poplar leaf rust fungus</name>
    <dbReference type="NCBI Taxonomy" id="747676"/>
    <lineage>
        <taxon>Eukaryota</taxon>
        <taxon>Fungi</taxon>
        <taxon>Dikarya</taxon>
        <taxon>Basidiomycota</taxon>
        <taxon>Pucciniomycotina</taxon>
        <taxon>Pucciniomycetes</taxon>
        <taxon>Pucciniales</taxon>
        <taxon>Melampsoraceae</taxon>
        <taxon>Melampsora</taxon>
    </lineage>
</organism>
<dbReference type="KEGG" id="mlr:MELLADRAFT_102765"/>
<dbReference type="VEuPathDB" id="FungiDB:MELLADRAFT_102765"/>
<dbReference type="InParanoid" id="F4R9B0"/>
<evidence type="ECO:0000313" key="3">
    <source>
        <dbReference type="Proteomes" id="UP000001072"/>
    </source>
</evidence>
<reference evidence="3" key="1">
    <citation type="journal article" date="2011" name="Proc. Natl. Acad. Sci. U.S.A.">
        <title>Obligate biotrophy features unraveled by the genomic analysis of rust fungi.</title>
        <authorList>
            <person name="Duplessis S."/>
            <person name="Cuomo C.A."/>
            <person name="Lin Y.-C."/>
            <person name="Aerts A."/>
            <person name="Tisserant E."/>
            <person name="Veneault-Fourrey C."/>
            <person name="Joly D.L."/>
            <person name="Hacquard S."/>
            <person name="Amselem J."/>
            <person name="Cantarel B.L."/>
            <person name="Chiu R."/>
            <person name="Coutinho P.M."/>
            <person name="Feau N."/>
            <person name="Field M."/>
            <person name="Frey P."/>
            <person name="Gelhaye E."/>
            <person name="Goldberg J."/>
            <person name="Grabherr M.G."/>
            <person name="Kodira C.D."/>
            <person name="Kohler A."/>
            <person name="Kuees U."/>
            <person name="Lindquist E.A."/>
            <person name="Lucas S.M."/>
            <person name="Mago R."/>
            <person name="Mauceli E."/>
            <person name="Morin E."/>
            <person name="Murat C."/>
            <person name="Pangilinan J.L."/>
            <person name="Park R."/>
            <person name="Pearson M."/>
            <person name="Quesneville H."/>
            <person name="Rouhier N."/>
            <person name="Sakthikumar S."/>
            <person name="Salamov A.A."/>
            <person name="Schmutz J."/>
            <person name="Selles B."/>
            <person name="Shapiro H."/>
            <person name="Tanguay P."/>
            <person name="Tuskan G.A."/>
            <person name="Henrissat B."/>
            <person name="Van de Peer Y."/>
            <person name="Rouze P."/>
            <person name="Ellis J.G."/>
            <person name="Dodds P.N."/>
            <person name="Schein J.E."/>
            <person name="Zhong S."/>
            <person name="Hamelin R.C."/>
            <person name="Grigoriev I.V."/>
            <person name="Szabo L.J."/>
            <person name="Martin F."/>
        </authorList>
    </citation>
    <scope>NUCLEOTIDE SEQUENCE [LARGE SCALE GENOMIC DNA]</scope>
    <source>
        <strain evidence="3">98AG31 / pathotype 3-4-7</strain>
    </source>
</reference>
<dbReference type="RefSeq" id="XP_007405556.1">
    <property type="nucleotide sequence ID" value="XM_007405494.1"/>
</dbReference>
<feature type="region of interest" description="Disordered" evidence="1">
    <location>
        <begin position="160"/>
        <end position="179"/>
    </location>
</feature>
<accession>F4R9B0</accession>
<keyword evidence="3" id="KW-1185">Reference proteome</keyword>
<dbReference type="HOGENOM" id="CLU_128860_0_0_1"/>
<dbReference type="GeneID" id="18921766"/>
<dbReference type="OrthoDB" id="2497916at2759"/>
<dbReference type="AlphaFoldDB" id="F4R9B0"/>
<dbReference type="Proteomes" id="UP000001072">
    <property type="component" value="Unassembled WGS sequence"/>
</dbReference>